<proteinExistence type="inferred from homology"/>
<dbReference type="STRING" id="880072.Desac_0651"/>
<dbReference type="AlphaFoldDB" id="F2NGC0"/>
<evidence type="ECO:0000259" key="4">
    <source>
        <dbReference type="Pfam" id="PF26558"/>
    </source>
</evidence>
<sequence length="331" mass="35579">MKQVWVKVDPWDKKRVTTALEGGADAVWTPPGYAAEVKTLGKIPVIAPDGDLAPGQDLFEVTLSRADDEADIAAKAKTHPVVVHCADWTIIPLENLVAQCPANLFVEAATVEEARTFLGILERGVDGLVITAADLGEVKQLLRLVKEISPPVELTPATVASVHLLGMGDRVCVDTCTQMGRGQGMLIGNSSAALFLVHAESLENPYVAARPFRVNAGPVHAYIRVPGGKTRYLSELKAGDEVLVVDYSGRTLPATVGRVKIEKRPLMLITATHEGRECSTIVQNAETIRLTRPDGEAVSVVQLSPGDQVLVALEEAGRHFGYKVTETILEK</sequence>
<dbReference type="InterPro" id="IPR056179">
    <property type="entry name" value="DHQS_C"/>
</dbReference>
<evidence type="ECO:0000313" key="6">
    <source>
        <dbReference type="Proteomes" id="UP000000483"/>
    </source>
</evidence>
<dbReference type="HOGENOM" id="CLU_056379_0_0_7"/>
<organism evidence="5 6">
    <name type="scientific">Desulfobacca acetoxidans (strain ATCC 700848 / DSM 11109 / ASRB2)</name>
    <dbReference type="NCBI Taxonomy" id="880072"/>
    <lineage>
        <taxon>Bacteria</taxon>
        <taxon>Pseudomonadati</taxon>
        <taxon>Thermodesulfobacteriota</taxon>
        <taxon>Desulfobaccia</taxon>
        <taxon>Desulfobaccales</taxon>
        <taxon>Desulfobaccaceae</taxon>
        <taxon>Desulfobacca</taxon>
    </lineage>
</organism>
<dbReference type="eggNOG" id="COG1465">
    <property type="taxonomic scope" value="Bacteria"/>
</dbReference>
<keyword evidence="1" id="KW-0028">Amino-acid biosynthesis</keyword>
<evidence type="ECO:0000313" key="5">
    <source>
        <dbReference type="EMBL" id="AEB08533.1"/>
    </source>
</evidence>
<reference evidence="6" key="2">
    <citation type="submission" date="2011-03" db="EMBL/GenBank/DDBJ databases">
        <title>The complete genome of Desulfobacca acetoxidans DSM 11109.</title>
        <authorList>
            <consortium name="US DOE Joint Genome Institute (JGI-PGF)"/>
            <person name="Lucas S."/>
            <person name="Copeland A."/>
            <person name="Lapidus A."/>
            <person name="Bruce D."/>
            <person name="Goodwin L."/>
            <person name="Pitluck S."/>
            <person name="Peters L."/>
            <person name="Kyrpides N."/>
            <person name="Mavromatis K."/>
            <person name="Ivanova N."/>
            <person name="Ovchinnikova G."/>
            <person name="Teshima H."/>
            <person name="Detter J.C."/>
            <person name="Han C."/>
            <person name="Land M."/>
            <person name="Hauser L."/>
            <person name="Markowitz V."/>
            <person name="Cheng J.-F."/>
            <person name="Hugenholtz P."/>
            <person name="Woyke T."/>
            <person name="Wu D."/>
            <person name="Spring S."/>
            <person name="Schueler E."/>
            <person name="Brambilla E."/>
            <person name="Klenk H.-P."/>
            <person name="Eisen J.A."/>
        </authorList>
    </citation>
    <scope>NUCLEOTIDE SEQUENCE [LARGE SCALE GENOMIC DNA]</scope>
    <source>
        <strain evidence="6">ATCC 700848 / DSM 11109 / ASRB2</strain>
    </source>
</reference>
<dbReference type="Proteomes" id="UP000000483">
    <property type="component" value="Chromosome"/>
</dbReference>
<dbReference type="PANTHER" id="PTHR33563">
    <property type="match status" value="1"/>
</dbReference>
<name>F2NGC0_DESAR</name>
<evidence type="ECO:0000259" key="3">
    <source>
        <dbReference type="Pfam" id="PF01959"/>
    </source>
</evidence>
<evidence type="ECO:0000256" key="2">
    <source>
        <dbReference type="ARBA" id="ARBA00023141"/>
    </source>
</evidence>
<evidence type="ECO:0000256" key="1">
    <source>
        <dbReference type="ARBA" id="ARBA00022605"/>
    </source>
</evidence>
<dbReference type="InterPro" id="IPR002812">
    <property type="entry name" value="DHQS"/>
</dbReference>
<dbReference type="GO" id="GO:0016491">
    <property type="term" value="F:oxidoreductase activity"/>
    <property type="evidence" value="ECO:0007669"/>
    <property type="project" value="InterPro"/>
</dbReference>
<keyword evidence="2" id="KW-0057">Aromatic amino acid biosynthesis</keyword>
<protein>
    <submittedName>
        <fullName evidence="5">3-dehydroquinate synthase</fullName>
    </submittedName>
</protein>
<dbReference type="PANTHER" id="PTHR33563:SF1">
    <property type="entry name" value="3-DEHYDROQUINATE SYNTHASE"/>
    <property type="match status" value="1"/>
</dbReference>
<feature type="domain" description="3-dehydroquinate synthase N-terminal" evidence="3">
    <location>
        <begin position="1"/>
        <end position="144"/>
    </location>
</feature>
<dbReference type="HAMAP" id="MF_01244">
    <property type="entry name" value="Arch_DHQ_synthase"/>
    <property type="match status" value="1"/>
</dbReference>
<accession>F2NGC0</accession>
<gene>
    <name evidence="5" type="ordered locus">Desac_0651</name>
</gene>
<dbReference type="GO" id="GO:0008652">
    <property type="term" value="P:amino acid biosynthetic process"/>
    <property type="evidence" value="ECO:0007669"/>
    <property type="project" value="UniProtKB-KW"/>
</dbReference>
<dbReference type="RefSeq" id="WP_013705646.1">
    <property type="nucleotide sequence ID" value="NC_015388.1"/>
</dbReference>
<dbReference type="EMBL" id="CP002629">
    <property type="protein sequence ID" value="AEB08533.1"/>
    <property type="molecule type" value="Genomic_DNA"/>
</dbReference>
<feature type="domain" description="3-dehydroquinate synthase C-terminal" evidence="4">
    <location>
        <begin position="157"/>
        <end position="331"/>
    </location>
</feature>
<dbReference type="InterPro" id="IPR030960">
    <property type="entry name" value="DHQS/DOIS_N"/>
</dbReference>
<dbReference type="KEGG" id="dao:Desac_0651"/>
<dbReference type="NCBIfam" id="NF002627">
    <property type="entry name" value="PRK02290.1-5"/>
    <property type="match status" value="1"/>
</dbReference>
<dbReference type="Pfam" id="PF01959">
    <property type="entry name" value="DHQS"/>
    <property type="match status" value="1"/>
</dbReference>
<dbReference type="GO" id="GO:0003856">
    <property type="term" value="F:3-dehydroquinate synthase activity"/>
    <property type="evidence" value="ECO:0007669"/>
    <property type="project" value="InterPro"/>
</dbReference>
<reference evidence="5 6" key="1">
    <citation type="journal article" date="2011" name="Stand. Genomic Sci.">
        <title>Complete genome sequence of the acetate-degrading sulfate reducer Desulfobacca acetoxidans type strain (ASRB2).</title>
        <authorList>
            <person name="Goker M."/>
            <person name="Teshima H."/>
            <person name="Lapidus A."/>
            <person name="Nolan M."/>
            <person name="Lucas S."/>
            <person name="Hammon N."/>
            <person name="Deshpande S."/>
            <person name="Cheng J.F."/>
            <person name="Tapia R."/>
            <person name="Han C."/>
            <person name="Goodwin L."/>
            <person name="Pitluck S."/>
            <person name="Huntemann M."/>
            <person name="Liolios K."/>
            <person name="Ivanova N."/>
            <person name="Pagani I."/>
            <person name="Mavromatis K."/>
            <person name="Ovchinikova G."/>
            <person name="Pati A."/>
            <person name="Chen A."/>
            <person name="Palaniappan K."/>
            <person name="Land M."/>
            <person name="Hauser L."/>
            <person name="Brambilla E.M."/>
            <person name="Rohde M."/>
            <person name="Spring S."/>
            <person name="Detter J.C."/>
            <person name="Woyke T."/>
            <person name="Bristow J."/>
            <person name="Eisen J.A."/>
            <person name="Markowitz V."/>
            <person name="Hugenholtz P."/>
            <person name="Kyrpides N.C."/>
            <person name="Klenk H.P."/>
        </authorList>
    </citation>
    <scope>NUCLEOTIDE SEQUENCE [LARGE SCALE GENOMIC DNA]</scope>
    <source>
        <strain evidence="6">ATCC 700848 / DSM 11109 / ASRB2</strain>
    </source>
</reference>
<dbReference type="GO" id="GO:0009073">
    <property type="term" value="P:aromatic amino acid family biosynthetic process"/>
    <property type="evidence" value="ECO:0007669"/>
    <property type="project" value="UniProtKB-KW"/>
</dbReference>
<dbReference type="Pfam" id="PF26558">
    <property type="entry name" value="DHQS_2nd"/>
    <property type="match status" value="1"/>
</dbReference>
<dbReference type="PIRSF" id="PIRSF006655">
    <property type="entry name" value="DHQ_synth"/>
    <property type="match status" value="1"/>
</dbReference>
<keyword evidence="6" id="KW-1185">Reference proteome</keyword>
<dbReference type="OrthoDB" id="2043123at2"/>